<dbReference type="InterPro" id="IPR005467">
    <property type="entry name" value="His_kinase_dom"/>
</dbReference>
<feature type="modified residue" description="4-aspartylphosphate" evidence="14">
    <location>
        <position position="656"/>
    </location>
</feature>
<dbReference type="PROSITE" id="PS50110">
    <property type="entry name" value="RESPONSE_REGULATORY"/>
    <property type="match status" value="1"/>
</dbReference>
<feature type="domain" description="Response regulatory" evidence="17">
    <location>
        <begin position="607"/>
        <end position="724"/>
    </location>
</feature>
<keyword evidence="7" id="KW-0812">Transmembrane</keyword>
<dbReference type="PRINTS" id="PR00344">
    <property type="entry name" value="BCTRLSENSOR"/>
</dbReference>
<evidence type="ECO:0000313" key="19">
    <source>
        <dbReference type="Proteomes" id="UP000199302"/>
    </source>
</evidence>
<dbReference type="SMART" id="SM00388">
    <property type="entry name" value="HisKA"/>
    <property type="match status" value="1"/>
</dbReference>
<evidence type="ECO:0000256" key="6">
    <source>
        <dbReference type="ARBA" id="ARBA00022679"/>
    </source>
</evidence>
<evidence type="ECO:0000256" key="12">
    <source>
        <dbReference type="ARBA" id="ARBA00023012"/>
    </source>
</evidence>
<dbReference type="Proteomes" id="UP000199302">
    <property type="component" value="Unassembled WGS sequence"/>
</dbReference>
<evidence type="ECO:0000256" key="11">
    <source>
        <dbReference type="ARBA" id="ARBA00022989"/>
    </source>
</evidence>
<dbReference type="PROSITE" id="PS50109">
    <property type="entry name" value="HIS_KIN"/>
    <property type="match status" value="1"/>
</dbReference>
<dbReference type="STRING" id="871652.SAMN04515673_104183"/>
<organism evidence="18 19">
    <name type="scientific">Poseidonocella sedimentorum</name>
    <dbReference type="NCBI Taxonomy" id="871652"/>
    <lineage>
        <taxon>Bacteria</taxon>
        <taxon>Pseudomonadati</taxon>
        <taxon>Pseudomonadota</taxon>
        <taxon>Alphaproteobacteria</taxon>
        <taxon>Rhodobacterales</taxon>
        <taxon>Roseobacteraceae</taxon>
        <taxon>Poseidonocella</taxon>
    </lineage>
</organism>
<dbReference type="Gene3D" id="1.10.287.130">
    <property type="match status" value="1"/>
</dbReference>
<evidence type="ECO:0000256" key="8">
    <source>
        <dbReference type="ARBA" id="ARBA00022741"/>
    </source>
</evidence>
<reference evidence="18 19" key="1">
    <citation type="submission" date="2016-10" db="EMBL/GenBank/DDBJ databases">
        <authorList>
            <person name="de Groot N.N."/>
        </authorList>
    </citation>
    <scope>NUCLEOTIDE SEQUENCE [LARGE SCALE GENOMIC DNA]</scope>
    <source>
        <strain evidence="19">KMM 9023,NRIC 0796,JCM 17311,KCTC 23692</strain>
    </source>
</reference>
<dbReference type="CDD" id="cd00082">
    <property type="entry name" value="HisKA"/>
    <property type="match status" value="1"/>
</dbReference>
<keyword evidence="12" id="KW-0902">Two-component regulatory system</keyword>
<dbReference type="InterPro" id="IPR003594">
    <property type="entry name" value="HATPase_dom"/>
</dbReference>
<proteinExistence type="predicted"/>
<dbReference type="Pfam" id="PF00512">
    <property type="entry name" value="HisKA"/>
    <property type="match status" value="1"/>
</dbReference>
<sequence>MDLITKLAEERRERLAAQRKLELKQAELDAANRKIQKMSGMFNEQIANRRAEMARVLDENFRVKSDLTVANKRVRIAERRLWESIEAIEGGFAVYDQEDRLVIANTAYLEIFEGLEEIAPEVPYGRVVEILCEEGIVNPGGLSKDEWTSMMVDRWKDGARAPISIRTFDDRYFQLIDERGGDGETVSLAIDVTKSVIREEELKTARKIAEEANSAKSTFLANISHEIRTPMNGILGMSELLGETELAEDQELFTSTIRTSAEALLVIINDILDFSKIEAGKMVLKPEVFDLERCLQEILLLLLPTCRDKQIELEVDYDIFMPTRFFGDQGRFRQILTNLIGNAVKFTLEGQVTVRVTGIPNTDDGTCSLRLTVEDTGIGIPEDKTTQIFDEFTQADDAQSREFEGTGLGLAISRRLVKMMGGEIWVQSVEGEGTIFGISLELPIDEAYRTDPTHIPDTLGRALLFDPRGEFGGDLERLFAEFAIGFSAVEATPSLAAIPEGLWDVLLVPRGRGAEAGELFVQALRAQGDATPVVLIGKPPPGLRATQEPPPDTVPLDVPILRRALFEALHKVADILKRQEEVAAFGEDSEADQDAAFASGPDARAMRVLVAEDNQTNRLVIKKMLEDCDIELRCVENGAAALTAFEAETPDLIFMDVSMPVMDGQEAARQIRAMPGPGATVPIVAVTAHASPEDEAAILASGMTRFLTKPLQKAALLETIHRYAPSDIRRPLPPGTKTGFARAG</sequence>
<evidence type="ECO:0000256" key="1">
    <source>
        <dbReference type="ARBA" id="ARBA00000085"/>
    </source>
</evidence>
<dbReference type="CDD" id="cd17546">
    <property type="entry name" value="REC_hyHK_CKI1_RcsC-like"/>
    <property type="match status" value="1"/>
</dbReference>
<keyword evidence="10" id="KW-0067">ATP-binding</keyword>
<dbReference type="Pfam" id="PF12860">
    <property type="entry name" value="PAS_7"/>
    <property type="match status" value="1"/>
</dbReference>
<dbReference type="GO" id="GO:0005886">
    <property type="term" value="C:plasma membrane"/>
    <property type="evidence" value="ECO:0007669"/>
    <property type="project" value="UniProtKB-SubCell"/>
</dbReference>
<dbReference type="RefSeq" id="WP_092079024.1">
    <property type="nucleotide sequence ID" value="NZ_FOYI01000004.1"/>
</dbReference>
<evidence type="ECO:0000256" key="2">
    <source>
        <dbReference type="ARBA" id="ARBA00004651"/>
    </source>
</evidence>
<evidence type="ECO:0000256" key="5">
    <source>
        <dbReference type="ARBA" id="ARBA00022553"/>
    </source>
</evidence>
<dbReference type="PANTHER" id="PTHR45339">
    <property type="entry name" value="HYBRID SIGNAL TRANSDUCTION HISTIDINE KINASE J"/>
    <property type="match status" value="1"/>
</dbReference>
<dbReference type="SUPFAM" id="SSF55874">
    <property type="entry name" value="ATPase domain of HSP90 chaperone/DNA topoisomerase II/histidine kinase"/>
    <property type="match status" value="1"/>
</dbReference>
<evidence type="ECO:0000256" key="4">
    <source>
        <dbReference type="ARBA" id="ARBA00022475"/>
    </source>
</evidence>
<evidence type="ECO:0000256" key="7">
    <source>
        <dbReference type="ARBA" id="ARBA00022692"/>
    </source>
</evidence>
<dbReference type="SUPFAM" id="SSF52172">
    <property type="entry name" value="CheY-like"/>
    <property type="match status" value="1"/>
</dbReference>
<name>A0A1I6DNW9_9RHOB</name>
<evidence type="ECO:0000259" key="17">
    <source>
        <dbReference type="PROSITE" id="PS50110"/>
    </source>
</evidence>
<comment type="catalytic activity">
    <reaction evidence="1">
        <text>ATP + protein L-histidine = ADP + protein N-phospho-L-histidine.</text>
        <dbReference type="EC" id="2.7.13.3"/>
    </reaction>
</comment>
<evidence type="ECO:0000256" key="9">
    <source>
        <dbReference type="ARBA" id="ARBA00022777"/>
    </source>
</evidence>
<dbReference type="AlphaFoldDB" id="A0A1I6DNW9"/>
<keyword evidence="11" id="KW-1133">Transmembrane helix</keyword>
<keyword evidence="8" id="KW-0547">Nucleotide-binding</keyword>
<evidence type="ECO:0000256" key="15">
    <source>
        <dbReference type="SAM" id="Coils"/>
    </source>
</evidence>
<dbReference type="EC" id="2.7.13.3" evidence="3"/>
<evidence type="ECO:0000256" key="13">
    <source>
        <dbReference type="ARBA" id="ARBA00023136"/>
    </source>
</evidence>
<protein>
    <recommendedName>
        <fullName evidence="3">histidine kinase</fullName>
        <ecNumber evidence="3">2.7.13.3</ecNumber>
    </recommendedName>
</protein>
<keyword evidence="9 18" id="KW-0418">Kinase</keyword>
<feature type="domain" description="Histidine kinase" evidence="16">
    <location>
        <begin position="222"/>
        <end position="444"/>
    </location>
</feature>
<dbReference type="GO" id="GO:0000155">
    <property type="term" value="F:phosphorelay sensor kinase activity"/>
    <property type="evidence" value="ECO:0007669"/>
    <property type="project" value="InterPro"/>
</dbReference>
<dbReference type="Gene3D" id="3.30.565.10">
    <property type="entry name" value="Histidine kinase-like ATPase, C-terminal domain"/>
    <property type="match status" value="1"/>
</dbReference>
<keyword evidence="4" id="KW-1003">Cell membrane</keyword>
<dbReference type="PANTHER" id="PTHR45339:SF1">
    <property type="entry name" value="HYBRID SIGNAL TRANSDUCTION HISTIDINE KINASE J"/>
    <property type="match status" value="1"/>
</dbReference>
<dbReference type="InterPro" id="IPR036890">
    <property type="entry name" value="HATPase_C_sf"/>
</dbReference>
<feature type="coiled-coil region" evidence="15">
    <location>
        <begin position="7"/>
        <end position="41"/>
    </location>
</feature>
<dbReference type="InterPro" id="IPR036097">
    <property type="entry name" value="HisK_dim/P_sf"/>
</dbReference>
<gene>
    <name evidence="18" type="ORF">SAMN04515673_104183</name>
</gene>
<evidence type="ECO:0000259" key="16">
    <source>
        <dbReference type="PROSITE" id="PS50109"/>
    </source>
</evidence>
<dbReference type="FunFam" id="1.10.287.130:FF:000003">
    <property type="entry name" value="Histidine kinase"/>
    <property type="match status" value="1"/>
</dbReference>
<dbReference type="CDD" id="cd16922">
    <property type="entry name" value="HATPase_EvgS-ArcB-TorS-like"/>
    <property type="match status" value="1"/>
</dbReference>
<dbReference type="InterPro" id="IPR004358">
    <property type="entry name" value="Sig_transdc_His_kin-like_C"/>
</dbReference>
<dbReference type="Pfam" id="PF00072">
    <property type="entry name" value="Response_reg"/>
    <property type="match status" value="1"/>
</dbReference>
<accession>A0A1I6DNW9</accession>
<keyword evidence="13" id="KW-0472">Membrane</keyword>
<keyword evidence="6" id="KW-0808">Transferase</keyword>
<evidence type="ECO:0000313" key="18">
    <source>
        <dbReference type="EMBL" id="SFR07125.1"/>
    </source>
</evidence>
<dbReference type="InterPro" id="IPR003661">
    <property type="entry name" value="HisK_dim/P_dom"/>
</dbReference>
<comment type="subcellular location">
    <subcellularLocation>
        <location evidence="2">Cell membrane</location>
        <topology evidence="2">Multi-pass membrane protein</topology>
    </subcellularLocation>
</comment>
<dbReference type="Pfam" id="PF02518">
    <property type="entry name" value="HATPase_c"/>
    <property type="match status" value="1"/>
</dbReference>
<dbReference type="FunFam" id="3.30.565.10:FF:000010">
    <property type="entry name" value="Sensor histidine kinase RcsC"/>
    <property type="match status" value="1"/>
</dbReference>
<dbReference type="OrthoDB" id="9801651at2"/>
<dbReference type="GO" id="GO:0005524">
    <property type="term" value="F:ATP binding"/>
    <property type="evidence" value="ECO:0007669"/>
    <property type="project" value="UniProtKB-KW"/>
</dbReference>
<evidence type="ECO:0000256" key="14">
    <source>
        <dbReference type="PROSITE-ProRule" id="PRU00169"/>
    </source>
</evidence>
<dbReference type="Gene3D" id="3.40.50.2300">
    <property type="match status" value="1"/>
</dbReference>
<dbReference type="EMBL" id="FOYI01000004">
    <property type="protein sequence ID" value="SFR07125.1"/>
    <property type="molecule type" value="Genomic_DNA"/>
</dbReference>
<keyword evidence="19" id="KW-1185">Reference proteome</keyword>
<dbReference type="InterPro" id="IPR011006">
    <property type="entry name" value="CheY-like_superfamily"/>
</dbReference>
<keyword evidence="15" id="KW-0175">Coiled coil</keyword>
<keyword evidence="5 14" id="KW-0597">Phosphoprotein</keyword>
<dbReference type="SMART" id="SM00448">
    <property type="entry name" value="REC"/>
    <property type="match status" value="1"/>
</dbReference>
<dbReference type="SUPFAM" id="SSF47384">
    <property type="entry name" value="Homodimeric domain of signal transducing histidine kinase"/>
    <property type="match status" value="1"/>
</dbReference>
<evidence type="ECO:0000256" key="10">
    <source>
        <dbReference type="ARBA" id="ARBA00022840"/>
    </source>
</evidence>
<evidence type="ECO:0000256" key="3">
    <source>
        <dbReference type="ARBA" id="ARBA00012438"/>
    </source>
</evidence>
<dbReference type="InterPro" id="IPR001789">
    <property type="entry name" value="Sig_transdc_resp-reg_receiver"/>
</dbReference>
<dbReference type="SMART" id="SM00387">
    <property type="entry name" value="HATPase_c"/>
    <property type="match status" value="1"/>
</dbReference>